<dbReference type="RefSeq" id="WP_226697033.1">
    <property type="nucleotide sequence ID" value="NZ_JAJAPX010000010.1"/>
</dbReference>
<sequence>MKNKRIFPKVIIVILIWTSFNSCNKVNNGTPPLTIEERTIANYLESFRGASPKLNVRFHSINITDISVSDMAILRDEDNFEYYQSKSSNGEQISIKDVPEKYKNRDLKEIIAKRVNCKFTFNKNPNSLIEQNFILDKTGQKCIYSNGFRKVTGIE</sequence>
<name>A0A9X1I8X8_9FLAO</name>
<protein>
    <submittedName>
        <fullName evidence="1">Uncharacterized protein</fullName>
    </submittedName>
</protein>
<accession>A0A9X1I8X8</accession>
<comment type="caution">
    <text evidence="1">The sequence shown here is derived from an EMBL/GenBank/DDBJ whole genome shotgun (WGS) entry which is preliminary data.</text>
</comment>
<proteinExistence type="predicted"/>
<dbReference type="EMBL" id="JAJAPX010000010">
    <property type="protein sequence ID" value="MCB4809678.1"/>
    <property type="molecule type" value="Genomic_DNA"/>
</dbReference>
<keyword evidence="2" id="KW-1185">Reference proteome</keyword>
<evidence type="ECO:0000313" key="2">
    <source>
        <dbReference type="Proteomes" id="UP001139286"/>
    </source>
</evidence>
<dbReference type="AlphaFoldDB" id="A0A9X1I8X8"/>
<gene>
    <name evidence="1" type="ORF">LG651_15585</name>
</gene>
<organism evidence="1 2">
    <name type="scientific">Neotamlana sargassicola</name>
    <dbReference type="NCBI Taxonomy" id="2883125"/>
    <lineage>
        <taxon>Bacteria</taxon>
        <taxon>Pseudomonadati</taxon>
        <taxon>Bacteroidota</taxon>
        <taxon>Flavobacteriia</taxon>
        <taxon>Flavobacteriales</taxon>
        <taxon>Flavobacteriaceae</taxon>
        <taxon>Neotamlana</taxon>
    </lineage>
</organism>
<evidence type="ECO:0000313" key="1">
    <source>
        <dbReference type="EMBL" id="MCB4809678.1"/>
    </source>
</evidence>
<reference evidence="1" key="1">
    <citation type="submission" date="2021-10" db="EMBL/GenBank/DDBJ databases">
        <title>Tamlana sargassums sp. nov., and Tamlana laminarinivorans sp. nov., two new bacteria isolated from the brown alga.</title>
        <authorList>
            <person name="Li J."/>
        </authorList>
    </citation>
    <scope>NUCLEOTIDE SEQUENCE</scope>
    <source>
        <strain evidence="1">62-3</strain>
    </source>
</reference>
<dbReference type="Proteomes" id="UP001139286">
    <property type="component" value="Unassembled WGS sequence"/>
</dbReference>